<dbReference type="OrthoDB" id="7210788at2"/>
<evidence type="ECO:0000256" key="1">
    <source>
        <dbReference type="SAM" id="SignalP"/>
    </source>
</evidence>
<dbReference type="eggNOG" id="COG1409">
    <property type="taxonomic scope" value="Bacteria"/>
</dbReference>
<evidence type="ECO:0000313" key="2">
    <source>
        <dbReference type="EMBL" id="ACQ82116.1"/>
    </source>
</evidence>
<name>C5C4J2_BEUC1</name>
<sequence length="471" mass="46477">MHSTRATSRTGRRTIAGLAGLAVSLAAGVALATSAQAAPNEIDDATLRWSMSVEAGGGAFFGGCNFLSAGAAGNAGSSRLWTEADGFYQTEVGNVRVEKPTADGGWATPSWATKCQDANGAAVSTAPASTTGAQVVLSNGVGTVDAEAGTAQVSWDGDVTVVFYGGMTYWTASDPVLSVAADGTGTLTASAGGFAASMEDPSQWVPIEPVQVGLATFSGVTVTADGVEVQPDYLGVEVTTPEGASPQVRTGGSWGAFPQSYVDFHQVTGQSSYWYSSGGSADPKKPATPFTVAWTAVPGTDPGPEPGDGEVPVEVIVPEDGGPGPEPGEFSWTISGAGAVSLGTAEATQSGFVANGALHAITVTDTREDAPAWSLSGQVGAFAASGGASFGGQALGWEPALSANALGAVAGPAVAPGAGSDAGLAVSRTLVSAPAGHALGSVQVDTSLQLNAPAGTAPGAYTSTLTLTALS</sequence>
<dbReference type="STRING" id="471853.Bcav_3874"/>
<accession>C5C4J2</accession>
<evidence type="ECO:0000313" key="3">
    <source>
        <dbReference type="Proteomes" id="UP000007962"/>
    </source>
</evidence>
<dbReference type="AlphaFoldDB" id="C5C4J2"/>
<organism evidence="2 3">
    <name type="scientific">Beutenbergia cavernae (strain ATCC BAA-8 / DSM 12333 / CCUG 43141 / JCM 11478 / NBRC 16432 / NCIMB 13614 / HKI 0122)</name>
    <dbReference type="NCBI Taxonomy" id="471853"/>
    <lineage>
        <taxon>Bacteria</taxon>
        <taxon>Bacillati</taxon>
        <taxon>Actinomycetota</taxon>
        <taxon>Actinomycetes</taxon>
        <taxon>Micrococcales</taxon>
        <taxon>Beutenbergiaceae</taxon>
        <taxon>Beutenbergia</taxon>
    </lineage>
</organism>
<protein>
    <recommendedName>
        <fullName evidence="4">Htaa domain-containing protein</fullName>
    </recommendedName>
</protein>
<dbReference type="EMBL" id="CP001618">
    <property type="protein sequence ID" value="ACQ82116.1"/>
    <property type="molecule type" value="Genomic_DNA"/>
</dbReference>
<keyword evidence="1" id="KW-0732">Signal</keyword>
<dbReference type="HOGENOM" id="CLU_579601_0_0_11"/>
<proteinExistence type="predicted"/>
<feature type="chain" id="PRO_5002949339" description="Htaa domain-containing protein" evidence="1">
    <location>
        <begin position="38"/>
        <end position="471"/>
    </location>
</feature>
<evidence type="ECO:0008006" key="4">
    <source>
        <dbReference type="Google" id="ProtNLM"/>
    </source>
</evidence>
<dbReference type="KEGG" id="bcv:Bcav_3874"/>
<reference evidence="2 3" key="1">
    <citation type="journal article" date="2009" name="Stand. Genomic Sci.">
        <title>Complete genome sequence of Beutenbergia cavernae type strain (HKI 0122).</title>
        <authorList>
            <person name="Land M."/>
            <person name="Pukall R."/>
            <person name="Abt B."/>
            <person name="Goker M."/>
            <person name="Rohde M."/>
            <person name="Glavina Del Rio T."/>
            <person name="Tice H."/>
            <person name="Copeland A."/>
            <person name="Cheng J.F."/>
            <person name="Lucas S."/>
            <person name="Chen F."/>
            <person name="Nolan M."/>
            <person name="Bruce D."/>
            <person name="Goodwin L."/>
            <person name="Pitluck S."/>
            <person name="Ivanova N."/>
            <person name="Mavromatis K."/>
            <person name="Ovchinnikova G."/>
            <person name="Pati A."/>
            <person name="Chen A."/>
            <person name="Palaniappan K."/>
            <person name="Hauser L."/>
            <person name="Chang Y.J."/>
            <person name="Jefferies C.C."/>
            <person name="Saunders E."/>
            <person name="Brettin T."/>
            <person name="Detter J.C."/>
            <person name="Han C."/>
            <person name="Chain P."/>
            <person name="Bristow J."/>
            <person name="Eisen J.A."/>
            <person name="Markowitz V."/>
            <person name="Hugenholtz P."/>
            <person name="Kyrpides N.C."/>
            <person name="Klenk H.P."/>
            <person name="Lapidus A."/>
        </authorList>
    </citation>
    <scope>NUCLEOTIDE SEQUENCE [LARGE SCALE GENOMIC DNA]</scope>
    <source>
        <strain evidence="3">ATCC BAA-8 / DSM 12333 / NBRC 16432</strain>
    </source>
</reference>
<dbReference type="RefSeq" id="WP_015884353.1">
    <property type="nucleotide sequence ID" value="NC_012669.1"/>
</dbReference>
<dbReference type="Proteomes" id="UP000007962">
    <property type="component" value="Chromosome"/>
</dbReference>
<keyword evidence="3" id="KW-1185">Reference proteome</keyword>
<gene>
    <name evidence="2" type="ordered locus">Bcav_3874</name>
</gene>
<feature type="signal peptide" evidence="1">
    <location>
        <begin position="1"/>
        <end position="37"/>
    </location>
</feature>